<evidence type="ECO:0000313" key="3">
    <source>
        <dbReference type="EMBL" id="GIH79600.1"/>
    </source>
</evidence>
<feature type="transmembrane region" description="Helical" evidence="2">
    <location>
        <begin position="40"/>
        <end position="58"/>
    </location>
</feature>
<evidence type="ECO:0000256" key="1">
    <source>
        <dbReference type="SAM" id="MobiDB-lite"/>
    </source>
</evidence>
<keyword evidence="2" id="KW-0812">Transmembrane</keyword>
<organism evidence="3 4">
    <name type="scientific">Planobispora longispora</name>
    <dbReference type="NCBI Taxonomy" id="28887"/>
    <lineage>
        <taxon>Bacteria</taxon>
        <taxon>Bacillati</taxon>
        <taxon>Actinomycetota</taxon>
        <taxon>Actinomycetes</taxon>
        <taxon>Streptosporangiales</taxon>
        <taxon>Streptosporangiaceae</taxon>
        <taxon>Planobispora</taxon>
    </lineage>
</organism>
<keyword evidence="4" id="KW-1185">Reference proteome</keyword>
<feature type="transmembrane region" description="Helical" evidence="2">
    <location>
        <begin position="70"/>
        <end position="101"/>
    </location>
</feature>
<dbReference type="AlphaFoldDB" id="A0A8J3RRV1"/>
<feature type="region of interest" description="Disordered" evidence="1">
    <location>
        <begin position="141"/>
        <end position="183"/>
    </location>
</feature>
<feature type="transmembrane region" description="Helical" evidence="2">
    <location>
        <begin position="12"/>
        <end position="33"/>
    </location>
</feature>
<dbReference type="Proteomes" id="UP000616724">
    <property type="component" value="Unassembled WGS sequence"/>
</dbReference>
<reference evidence="3 4" key="1">
    <citation type="submission" date="2021-01" db="EMBL/GenBank/DDBJ databases">
        <title>Whole genome shotgun sequence of Planobispora longispora NBRC 13918.</title>
        <authorList>
            <person name="Komaki H."/>
            <person name="Tamura T."/>
        </authorList>
    </citation>
    <scope>NUCLEOTIDE SEQUENCE [LARGE SCALE GENOMIC DNA]</scope>
    <source>
        <strain evidence="3 4">NBRC 13918</strain>
    </source>
</reference>
<proteinExistence type="predicted"/>
<accession>A0A8J3RRV1</accession>
<evidence type="ECO:0000313" key="4">
    <source>
        <dbReference type="Proteomes" id="UP000616724"/>
    </source>
</evidence>
<dbReference type="EMBL" id="BOOH01000049">
    <property type="protein sequence ID" value="GIH79600.1"/>
    <property type="molecule type" value="Genomic_DNA"/>
</dbReference>
<dbReference type="RefSeq" id="WP_203894054.1">
    <property type="nucleotide sequence ID" value="NZ_BOOH01000049.1"/>
</dbReference>
<comment type="caution">
    <text evidence="3">The sequence shown here is derived from an EMBL/GenBank/DDBJ whole genome shotgun (WGS) entry which is preliminary data.</text>
</comment>
<protein>
    <submittedName>
        <fullName evidence="3">Uncharacterized protein</fullName>
    </submittedName>
</protein>
<sequence length="329" mass="36258">MDLAGTDIWGRAIALLEEPIFAVLLAVFLAFLGSQAGWRLVKLLLFCGAVGALVWAMVSYPSVGEAAGAIAGAVATIVLWLIAAVTVIVLAVLAGVLVMYVRAEPAAGADLRPSFPRGAGRRRWPSHPDVRGLREDLNGWEDPEVRGIQDGLDDWEDPDARGIRDGLDDEDRDDPAGSPDPLLERDLRFGELMERLTEVLPDVDDVDDDNLVRMIAGIARIYFSGLSSRMLPIKALHAACDAEIENLATVLESADDGIDLGIEPQRLRRIARTRVFLPGKAEWTALTEEEGVPYPVLRLFLLNRRWREVGTVFYKCHFCRSLLADRLDH</sequence>
<keyword evidence="2" id="KW-0472">Membrane</keyword>
<name>A0A8J3RRV1_9ACTN</name>
<keyword evidence="2" id="KW-1133">Transmembrane helix</keyword>
<evidence type="ECO:0000256" key="2">
    <source>
        <dbReference type="SAM" id="Phobius"/>
    </source>
</evidence>
<gene>
    <name evidence="3" type="ORF">Plo01_60290</name>
</gene>